<dbReference type="AlphaFoldDB" id="A0A450SYP2"/>
<dbReference type="PANTHER" id="PTHR35862:SF1">
    <property type="entry name" value="FELS-2 PROPHAGE PROTEIN"/>
    <property type="match status" value="1"/>
</dbReference>
<protein>
    <recommendedName>
        <fullName evidence="2">Phage protein D</fullName>
    </recommendedName>
</protein>
<organism evidence="1">
    <name type="scientific">Candidatus Kentrum sp. DK</name>
    <dbReference type="NCBI Taxonomy" id="2126562"/>
    <lineage>
        <taxon>Bacteria</taxon>
        <taxon>Pseudomonadati</taxon>
        <taxon>Pseudomonadota</taxon>
        <taxon>Gammaproteobacteria</taxon>
        <taxon>Candidatus Kentrum</taxon>
    </lineage>
</organism>
<gene>
    <name evidence="1" type="ORF">BECKDK2373B_GA0170837_108012</name>
</gene>
<evidence type="ECO:0000313" key="1">
    <source>
        <dbReference type="EMBL" id="VFJ59111.1"/>
    </source>
</evidence>
<proteinExistence type="predicted"/>
<dbReference type="SUPFAM" id="SSF69279">
    <property type="entry name" value="Phage tail proteins"/>
    <property type="match status" value="1"/>
</dbReference>
<evidence type="ECO:0008006" key="2">
    <source>
        <dbReference type="Google" id="ProtNLM"/>
    </source>
</evidence>
<name>A0A450SYP2_9GAMM</name>
<sequence>MEPTFRVFADSVEITDTVRERLVSLSVTDEAGRRSDTLEIRIDDRDGVVELPRKGAKLEVSLGYREKGLVGMGLFVVDEVELSGPPDTLTIRGKAADMEAGLKEHKTRPWDDVTLGDMVAAIATEHGLEPRVGEFLAPIDIPHLDQTEESDLHLLTRLARQYDAVAKPAGGHLLFVPRGEAKTAMGREIPAVAIHRSETAEHRVTLADRGKYQSVIAHWHDTATGARTPVRSGEGRPAFTLRHAYPDATAAMDAARAKLDVLGRGLGTLGLTLKQGNPLLAAETPLILSGFRRGVDGDWVATRVSHNLGDGGYETRVEVETPKDRR</sequence>
<dbReference type="EMBL" id="CAADEX010000080">
    <property type="protein sequence ID" value="VFJ59111.1"/>
    <property type="molecule type" value="Genomic_DNA"/>
</dbReference>
<reference evidence="1" key="1">
    <citation type="submission" date="2019-02" db="EMBL/GenBank/DDBJ databases">
        <authorList>
            <person name="Gruber-Vodicka R. H."/>
            <person name="Seah K. B. B."/>
        </authorList>
    </citation>
    <scope>NUCLEOTIDE SEQUENCE</scope>
    <source>
        <strain evidence="1">BECK_DK47</strain>
    </source>
</reference>
<dbReference type="PANTHER" id="PTHR35862">
    <property type="entry name" value="FELS-2 PROPHAGE PROTEIN"/>
    <property type="match status" value="1"/>
</dbReference>
<accession>A0A450SYP2</accession>
<dbReference type="Pfam" id="PF05954">
    <property type="entry name" value="Phage_GPD"/>
    <property type="match status" value="1"/>
</dbReference>
<dbReference type="InterPro" id="IPR052726">
    <property type="entry name" value="Phage_Baseplate_Hub"/>
</dbReference>